<dbReference type="Proteomes" id="UP001298681">
    <property type="component" value="Unassembled WGS sequence"/>
</dbReference>
<dbReference type="PANTHER" id="PTHR46558:SF11">
    <property type="entry name" value="HTH-TYPE TRANSCRIPTIONAL REGULATOR XRE"/>
    <property type="match status" value="1"/>
</dbReference>
<dbReference type="PROSITE" id="PS50943">
    <property type="entry name" value="HTH_CROC1"/>
    <property type="match status" value="1"/>
</dbReference>
<gene>
    <name evidence="3" type="ORF">L0P57_12970</name>
</gene>
<evidence type="ECO:0000313" key="3">
    <source>
        <dbReference type="EMBL" id="MCG4611841.1"/>
    </source>
</evidence>
<comment type="caution">
    <text evidence="3">The sequence shown here is derived from an EMBL/GenBank/DDBJ whole genome shotgun (WGS) entry which is preliminary data.</text>
</comment>
<dbReference type="SMART" id="SM00530">
    <property type="entry name" value="HTH_XRE"/>
    <property type="match status" value="1"/>
</dbReference>
<protein>
    <submittedName>
        <fullName evidence="3">Helix-turn-helix domain-containing protein</fullName>
    </submittedName>
</protein>
<dbReference type="RefSeq" id="WP_191395995.1">
    <property type="nucleotide sequence ID" value="NZ_JAKNHQ010000024.1"/>
</dbReference>
<sequence length="114" mass="13534">MLGERLQELRKDHGLSQQDLADKLNVSIHTISSYERNRSVPDDTMKMEIAKLFDISLDYLLGLVDEPYSFHRAENCMLLPAEFEDAEKKELREYIAFLRFKRARKKQRKQSRKT</sequence>
<reference evidence="3 4" key="1">
    <citation type="submission" date="2022-01" db="EMBL/GenBank/DDBJ databases">
        <title>Collection of gut derived symbiotic bacterial strains cultured from healthy donors.</title>
        <authorList>
            <person name="Lin H."/>
            <person name="Kohout C."/>
            <person name="Waligurski E."/>
            <person name="Pamer E.G."/>
        </authorList>
    </citation>
    <scope>NUCLEOTIDE SEQUENCE [LARGE SCALE GENOMIC DNA]</scope>
    <source>
        <strain evidence="3 4">DFI.7.58</strain>
    </source>
</reference>
<keyword evidence="1" id="KW-0238">DNA-binding</keyword>
<dbReference type="EMBL" id="JAKNHQ010000024">
    <property type="protein sequence ID" value="MCG4611841.1"/>
    <property type="molecule type" value="Genomic_DNA"/>
</dbReference>
<keyword evidence="4" id="KW-1185">Reference proteome</keyword>
<evidence type="ECO:0000313" key="4">
    <source>
        <dbReference type="Proteomes" id="UP001298681"/>
    </source>
</evidence>
<organism evidence="3 4">
    <name type="scientific">Anaeromassilibacillus senegalensis</name>
    <dbReference type="NCBI Taxonomy" id="1673717"/>
    <lineage>
        <taxon>Bacteria</taxon>
        <taxon>Bacillati</taxon>
        <taxon>Bacillota</taxon>
        <taxon>Clostridia</taxon>
        <taxon>Eubacteriales</taxon>
        <taxon>Acutalibacteraceae</taxon>
        <taxon>Anaeromassilibacillus</taxon>
    </lineage>
</organism>
<dbReference type="PANTHER" id="PTHR46558">
    <property type="entry name" value="TRACRIPTIONAL REGULATORY PROTEIN-RELATED-RELATED"/>
    <property type="match status" value="1"/>
</dbReference>
<dbReference type="InterPro" id="IPR010982">
    <property type="entry name" value="Lambda_DNA-bd_dom_sf"/>
</dbReference>
<dbReference type="CDD" id="cd00093">
    <property type="entry name" value="HTH_XRE"/>
    <property type="match status" value="1"/>
</dbReference>
<evidence type="ECO:0000256" key="1">
    <source>
        <dbReference type="ARBA" id="ARBA00023125"/>
    </source>
</evidence>
<dbReference type="SUPFAM" id="SSF47413">
    <property type="entry name" value="lambda repressor-like DNA-binding domains"/>
    <property type="match status" value="1"/>
</dbReference>
<feature type="domain" description="HTH cro/C1-type" evidence="2">
    <location>
        <begin position="6"/>
        <end position="60"/>
    </location>
</feature>
<dbReference type="Pfam" id="PF01381">
    <property type="entry name" value="HTH_3"/>
    <property type="match status" value="1"/>
</dbReference>
<proteinExistence type="predicted"/>
<dbReference type="InterPro" id="IPR001387">
    <property type="entry name" value="Cro/C1-type_HTH"/>
</dbReference>
<name>A0ABS9MMQ5_9FIRM</name>
<accession>A0ABS9MMQ5</accession>
<dbReference type="Gene3D" id="1.10.260.40">
    <property type="entry name" value="lambda repressor-like DNA-binding domains"/>
    <property type="match status" value="1"/>
</dbReference>
<evidence type="ECO:0000259" key="2">
    <source>
        <dbReference type="PROSITE" id="PS50943"/>
    </source>
</evidence>